<keyword evidence="5" id="KW-0677">Repeat</keyword>
<feature type="transmembrane region" description="Helical" evidence="12">
    <location>
        <begin position="769"/>
        <end position="794"/>
    </location>
</feature>
<evidence type="ECO:0000256" key="5">
    <source>
        <dbReference type="ARBA" id="ARBA00022737"/>
    </source>
</evidence>
<dbReference type="InterPro" id="IPR027417">
    <property type="entry name" value="P-loop_NTPase"/>
</dbReference>
<feature type="compositionally biased region" description="Basic and acidic residues" evidence="11">
    <location>
        <begin position="21"/>
        <end position="64"/>
    </location>
</feature>
<dbReference type="PANTHER" id="PTHR43394:SF16">
    <property type="entry name" value="ABC TRANSPORTER B FAMILY MEMBER 4-LIKE ISOFORM X1"/>
    <property type="match status" value="1"/>
</dbReference>
<feature type="transmembrane region" description="Helical" evidence="12">
    <location>
        <begin position="138"/>
        <end position="158"/>
    </location>
</feature>
<evidence type="ECO:0000256" key="2">
    <source>
        <dbReference type="ARBA" id="ARBA00007577"/>
    </source>
</evidence>
<keyword evidence="7" id="KW-0067">ATP-binding</keyword>
<evidence type="ECO:0000256" key="3">
    <source>
        <dbReference type="ARBA" id="ARBA00022448"/>
    </source>
</evidence>
<dbReference type="GO" id="GO:0005743">
    <property type="term" value="C:mitochondrial inner membrane"/>
    <property type="evidence" value="ECO:0007669"/>
    <property type="project" value="TreeGrafter"/>
</dbReference>
<dbReference type="OrthoDB" id="6500128at2759"/>
<keyword evidence="6" id="KW-0547">Nucleotide-binding</keyword>
<dbReference type="InterPro" id="IPR036640">
    <property type="entry name" value="ABC1_TM_sf"/>
</dbReference>
<dbReference type="Pfam" id="PF00664">
    <property type="entry name" value="ABC_membrane"/>
    <property type="match status" value="2"/>
</dbReference>
<feature type="domain" description="ABC transporter" evidence="13">
    <location>
        <begin position="1096"/>
        <end position="1332"/>
    </location>
</feature>
<accession>A0A388KXT1</accession>
<dbReference type="PROSITE" id="PS00211">
    <property type="entry name" value="ABC_TRANSPORTER_1"/>
    <property type="match status" value="2"/>
</dbReference>
<dbReference type="GO" id="GO:0005524">
    <property type="term" value="F:ATP binding"/>
    <property type="evidence" value="ECO:0007669"/>
    <property type="project" value="UniProtKB-KW"/>
</dbReference>
<reference evidence="15 16" key="1">
    <citation type="journal article" date="2018" name="Cell">
        <title>The Chara Genome: Secondary Complexity and Implications for Plant Terrestrialization.</title>
        <authorList>
            <person name="Nishiyama T."/>
            <person name="Sakayama H."/>
            <person name="Vries J.D."/>
            <person name="Buschmann H."/>
            <person name="Saint-Marcoux D."/>
            <person name="Ullrich K.K."/>
            <person name="Haas F.B."/>
            <person name="Vanderstraeten L."/>
            <person name="Becker D."/>
            <person name="Lang D."/>
            <person name="Vosolsobe S."/>
            <person name="Rombauts S."/>
            <person name="Wilhelmsson P.K.I."/>
            <person name="Janitza P."/>
            <person name="Kern R."/>
            <person name="Heyl A."/>
            <person name="Rumpler F."/>
            <person name="Villalobos L.I.A.C."/>
            <person name="Clay J.M."/>
            <person name="Skokan R."/>
            <person name="Toyoda A."/>
            <person name="Suzuki Y."/>
            <person name="Kagoshima H."/>
            <person name="Schijlen E."/>
            <person name="Tajeshwar N."/>
            <person name="Catarino B."/>
            <person name="Hetherington A.J."/>
            <person name="Saltykova A."/>
            <person name="Bonnot C."/>
            <person name="Breuninger H."/>
            <person name="Symeonidi A."/>
            <person name="Radhakrishnan G.V."/>
            <person name="Van Nieuwerburgh F."/>
            <person name="Deforce D."/>
            <person name="Chang C."/>
            <person name="Karol K.G."/>
            <person name="Hedrich R."/>
            <person name="Ulvskov P."/>
            <person name="Glockner G."/>
            <person name="Delwiche C.F."/>
            <person name="Petrasek J."/>
            <person name="Van de Peer Y."/>
            <person name="Friml J."/>
            <person name="Beilby M."/>
            <person name="Dolan L."/>
            <person name="Kohara Y."/>
            <person name="Sugano S."/>
            <person name="Fujiyama A."/>
            <person name="Delaux P.-M."/>
            <person name="Quint M."/>
            <person name="TheiBen G."/>
            <person name="Hagemann M."/>
            <person name="Harholt J."/>
            <person name="Dunand C."/>
            <person name="Zachgo S."/>
            <person name="Langdale J."/>
            <person name="Maumus F."/>
            <person name="Straeten D.V.D."/>
            <person name="Gould S.B."/>
            <person name="Rensing S.A."/>
        </authorList>
    </citation>
    <scope>NUCLEOTIDE SEQUENCE [LARGE SCALE GENOMIC DNA]</scope>
    <source>
        <strain evidence="15 16">S276</strain>
    </source>
</reference>
<dbReference type="Pfam" id="PF00005">
    <property type="entry name" value="ABC_tran"/>
    <property type="match status" value="2"/>
</dbReference>
<dbReference type="SMART" id="SM00382">
    <property type="entry name" value="AAA"/>
    <property type="match status" value="2"/>
</dbReference>
<dbReference type="FunFam" id="3.40.50.300:FF:000066">
    <property type="entry name" value="ABC transporter B family member 1"/>
    <property type="match status" value="2"/>
</dbReference>
<feature type="transmembrane region" description="Helical" evidence="12">
    <location>
        <begin position="353"/>
        <end position="377"/>
    </location>
</feature>
<evidence type="ECO:0000256" key="7">
    <source>
        <dbReference type="ARBA" id="ARBA00022840"/>
    </source>
</evidence>
<evidence type="ECO:0000313" key="15">
    <source>
        <dbReference type="EMBL" id="GBG74818.1"/>
    </source>
</evidence>
<comment type="caution">
    <text evidence="15">The sequence shown here is derived from an EMBL/GenBank/DDBJ whole genome shotgun (WGS) entry which is preliminary data.</text>
</comment>
<dbReference type="CDD" id="cd18577">
    <property type="entry name" value="ABC_6TM_Pgp_ABCB1_D1_like"/>
    <property type="match status" value="1"/>
</dbReference>
<dbReference type="Gene3D" id="3.40.50.300">
    <property type="entry name" value="P-loop containing nucleotide triphosphate hydrolases"/>
    <property type="match status" value="2"/>
</dbReference>
<dbReference type="GO" id="GO:0015421">
    <property type="term" value="F:ABC-type oligopeptide transporter activity"/>
    <property type="evidence" value="ECO:0007669"/>
    <property type="project" value="TreeGrafter"/>
</dbReference>
<dbReference type="CDD" id="cd18578">
    <property type="entry name" value="ABC_6TM_Pgp_ABCB1_D2_like"/>
    <property type="match status" value="1"/>
</dbReference>
<evidence type="ECO:0000256" key="9">
    <source>
        <dbReference type="ARBA" id="ARBA00023136"/>
    </source>
</evidence>
<dbReference type="InterPro" id="IPR011527">
    <property type="entry name" value="ABC1_TM_dom"/>
</dbReference>
<dbReference type="SUPFAM" id="SSF90123">
    <property type="entry name" value="ABC transporter transmembrane region"/>
    <property type="match status" value="2"/>
</dbReference>
<feature type="transmembrane region" description="Helical" evidence="12">
    <location>
        <begin position="310"/>
        <end position="333"/>
    </location>
</feature>
<evidence type="ECO:0000259" key="13">
    <source>
        <dbReference type="PROSITE" id="PS50893"/>
    </source>
</evidence>
<dbReference type="Gene3D" id="1.20.1560.10">
    <property type="entry name" value="ABC transporter type 1, transmembrane domain"/>
    <property type="match status" value="1"/>
</dbReference>
<feature type="transmembrane region" description="Helical" evidence="12">
    <location>
        <begin position="893"/>
        <end position="913"/>
    </location>
</feature>
<proteinExistence type="inferred from homology"/>
<dbReference type="CDD" id="cd03249">
    <property type="entry name" value="ABC_MTABC3_MDL1_MDL2"/>
    <property type="match status" value="2"/>
</dbReference>
<dbReference type="GO" id="GO:0016887">
    <property type="term" value="F:ATP hydrolysis activity"/>
    <property type="evidence" value="ECO:0007669"/>
    <property type="project" value="InterPro"/>
</dbReference>
<dbReference type="PROSITE" id="PS50929">
    <property type="entry name" value="ABC_TM1F"/>
    <property type="match status" value="2"/>
</dbReference>
<dbReference type="FunFam" id="1.20.1560.10:FF:000102">
    <property type="entry name" value="ABC multidrug transporter Mdr1"/>
    <property type="match status" value="1"/>
</dbReference>
<dbReference type="Gramene" id="GBG74818">
    <property type="protein sequence ID" value="GBG74818"/>
    <property type="gene ID" value="CBR_g19330"/>
</dbReference>
<keyword evidence="3" id="KW-0813">Transport</keyword>
<feature type="domain" description="ABC transporter" evidence="13">
    <location>
        <begin position="414"/>
        <end position="650"/>
    </location>
</feature>
<dbReference type="SUPFAM" id="SSF52540">
    <property type="entry name" value="P-loop containing nucleoside triphosphate hydrolases"/>
    <property type="match status" value="2"/>
</dbReference>
<dbReference type="OMA" id="IGMAAPY"/>
<dbReference type="InterPro" id="IPR003593">
    <property type="entry name" value="AAA+_ATPase"/>
</dbReference>
<dbReference type="InterPro" id="IPR039421">
    <property type="entry name" value="Type_1_exporter"/>
</dbReference>
<keyword evidence="9 12" id="KW-0472">Membrane</keyword>
<dbReference type="PROSITE" id="PS50893">
    <property type="entry name" value="ABC_TRANSPORTER_2"/>
    <property type="match status" value="2"/>
</dbReference>
<feature type="transmembrane region" description="Helical" evidence="12">
    <location>
        <begin position="211"/>
        <end position="229"/>
    </location>
</feature>
<feature type="domain" description="ABC transmembrane type-1" evidence="14">
    <location>
        <begin position="90"/>
        <end position="379"/>
    </location>
</feature>
<dbReference type="GO" id="GO:0090374">
    <property type="term" value="P:oligopeptide export from mitochondrion"/>
    <property type="evidence" value="ECO:0007669"/>
    <property type="project" value="TreeGrafter"/>
</dbReference>
<dbReference type="FunFam" id="1.20.1560.10:FF:000009">
    <property type="entry name" value="ABC transporter B family member 1"/>
    <property type="match status" value="1"/>
</dbReference>
<keyword evidence="8 12" id="KW-1133">Transmembrane helix</keyword>
<feature type="transmembrane region" description="Helical" evidence="12">
    <location>
        <begin position="814"/>
        <end position="841"/>
    </location>
</feature>
<evidence type="ECO:0000256" key="1">
    <source>
        <dbReference type="ARBA" id="ARBA00004651"/>
    </source>
</evidence>
<dbReference type="GO" id="GO:0010328">
    <property type="term" value="F:auxin influx transmembrane transporter activity"/>
    <property type="evidence" value="ECO:0007669"/>
    <property type="project" value="UniProtKB-ARBA"/>
</dbReference>
<dbReference type="GO" id="GO:0010329">
    <property type="term" value="F:auxin efflux transmembrane transporter activity"/>
    <property type="evidence" value="ECO:0007669"/>
    <property type="project" value="UniProtKB-ARBA"/>
</dbReference>
<feature type="transmembrane region" description="Helical" evidence="12">
    <location>
        <begin position="919"/>
        <end position="939"/>
    </location>
</feature>
<evidence type="ECO:0000256" key="12">
    <source>
        <dbReference type="SAM" id="Phobius"/>
    </source>
</evidence>
<feature type="domain" description="ABC transmembrane type-1" evidence="14">
    <location>
        <begin position="773"/>
        <end position="1060"/>
    </location>
</feature>
<evidence type="ECO:0000256" key="4">
    <source>
        <dbReference type="ARBA" id="ARBA00022692"/>
    </source>
</evidence>
<feature type="region of interest" description="Disordered" evidence="11">
    <location>
        <begin position="1"/>
        <end position="68"/>
    </location>
</feature>
<dbReference type="GO" id="GO:0005886">
    <property type="term" value="C:plasma membrane"/>
    <property type="evidence" value="ECO:0007669"/>
    <property type="project" value="UniProtKB-SubCell"/>
</dbReference>
<evidence type="ECO:0000259" key="14">
    <source>
        <dbReference type="PROSITE" id="PS50929"/>
    </source>
</evidence>
<dbReference type="InterPro" id="IPR017871">
    <property type="entry name" value="ABC_transporter-like_CS"/>
</dbReference>
<sequence>MDSGLRNEAGEGEMEGGGNEKGQESAERISRPEGEKGGSFDDSSKSKKCKDDGKQKENDSKDGGHGGQTRTVPMWKLFSLADNFDYLLMFLGTVGAALNGAALPCIMLLFGDLMDAFGSHAADARRLNHEVNKLTVKFTYIAAGAAVAGFLEMNCWMMTGERQSGRIRERYLKAILRQNVGFFDKETTTGEVIERMWGDTVLIQDAMGEKVGSFLQLITTFIAGFAVAFSRGWLLTLVMLSVVPLLAGSGAVMTTIIRKRASLGQDAYAEAGSLADQIVSSMRTVASFVGEKKAVEAYSMKIQKAYKSGIVQGFTNGCGMGSLMFIMFCSYALCLWSGSRFIAQHKGYTGGGVLTILFSVIVGSISLGQASPNLVAFGSGRAAAYKMFEVMQREPPIDIADMSGKVLPEVRGEIELRDVHFAYPSRPDVNIFNGFSLVMPAGKMAALVGESGSGKSTVVSLIERFYDPLSGTVCVDGVDIRSLQLKWWRQQLGLVSQEPVLFGTSIRENVAYGKEGATFEEIVSACKMANAHRFIMKLPNKYDTNAGDRGTQLSGGQKQRVAIARAILRNPKILLLDEATSALDTQSERIVQQALDSVMANRTTIVVAHRLSTIHNADMIAVVQRGRVIEIGQHQSLVNKPGGAYAALVSLQKCDEDVSEEKVDGCEGEEGIEEANGDGRLQHGMRAGRGLVIEQQVSDVHAYDGSDKMAQASEGAGAKRQGRDSILKDLLMSVIHSFRRRKNSDVEKGSATRGKGAMLRMAKLGLPDLHYGVLGLLGSTGQGLVFPAFSILLSHMLADFYKTDVNKIKSAANFWALLFVGLACWALVCMCVQLTLFTVVGERLVKRVREMTFATVVRQEIAWFDDPDNSAGVVGARLATDAALVKSIVSTQLSTSTQALVTVIAGLTVAFIASWRLSLVILAIVPIIGAAGVFQAQFIQGFSANAKLMYEQASKVANDAVSSIRTVAAFSAEDKVMGLYNERVVEPMRAGKKQAVISGFGMGFAQFALFNSHALSFWYGGKLVQKKLASLQDVFNVFFAIFMSARSVSHAQSAAPDVGKVKAAASSIFQILDRKSKIDPEETTGEIVQGSFRGEVEFEQVHFAYPTRPDIVVLRDFSLKIPPGITLALVGESGSGKSTVVTLIERFYDPDSGRVLVDGRDVRRLQVKWLRSQVGLVSQEPVLFASSIRENILYGRENATEAEVEAAARAANAHSFISHLPEGYNTLVGERGTQLSGGQKQRVAIARAIIKDPRILLLDEATSALDTESERLVQDALDRMMLQRTTIVIAHRLTTIRNADNIVVMNAGQVVEQGQHDELAAKPGGAYATLVSLNKLSVV</sequence>
<evidence type="ECO:0000256" key="11">
    <source>
        <dbReference type="SAM" id="MobiDB-lite"/>
    </source>
</evidence>
<organism evidence="15 16">
    <name type="scientific">Chara braunii</name>
    <name type="common">Braun's stonewort</name>
    <dbReference type="NCBI Taxonomy" id="69332"/>
    <lineage>
        <taxon>Eukaryota</taxon>
        <taxon>Viridiplantae</taxon>
        <taxon>Streptophyta</taxon>
        <taxon>Charophyceae</taxon>
        <taxon>Charales</taxon>
        <taxon>Characeae</taxon>
        <taxon>Chara</taxon>
    </lineage>
</organism>
<comment type="similarity">
    <text evidence="2">Belongs to the ABC transporter superfamily. ABCB family. Multidrug resistance exporter (TC 3.A.1.201) subfamily.</text>
</comment>
<keyword evidence="4 12" id="KW-0812">Transmembrane</keyword>
<dbReference type="PANTHER" id="PTHR43394">
    <property type="entry name" value="ATP-DEPENDENT PERMEASE MDL1, MITOCHONDRIAL"/>
    <property type="match status" value="1"/>
</dbReference>
<dbReference type="InterPro" id="IPR003439">
    <property type="entry name" value="ABC_transporter-like_ATP-bd"/>
</dbReference>
<gene>
    <name evidence="15" type="ORF">CBR_g19330</name>
</gene>
<dbReference type="EMBL" id="BFEA01000211">
    <property type="protein sequence ID" value="GBG74818.1"/>
    <property type="molecule type" value="Genomic_DNA"/>
</dbReference>
<feature type="transmembrane region" description="Helical" evidence="12">
    <location>
        <begin position="86"/>
        <end position="110"/>
    </location>
</feature>
<evidence type="ECO:0000256" key="10">
    <source>
        <dbReference type="ARBA" id="ARBA00023180"/>
    </source>
</evidence>
<dbReference type="STRING" id="69332.A0A388KXT1"/>
<keyword evidence="10" id="KW-0325">Glycoprotein</keyword>
<evidence type="ECO:0000256" key="8">
    <source>
        <dbReference type="ARBA" id="ARBA00022989"/>
    </source>
</evidence>
<name>A0A388KXT1_CHABU</name>
<keyword evidence="16" id="KW-1185">Reference proteome</keyword>
<evidence type="ECO:0000313" key="16">
    <source>
        <dbReference type="Proteomes" id="UP000265515"/>
    </source>
</evidence>
<evidence type="ECO:0000256" key="6">
    <source>
        <dbReference type="ARBA" id="ARBA00022741"/>
    </source>
</evidence>
<protein>
    <submittedName>
        <fullName evidence="15">Uncharacterized protein</fullName>
    </submittedName>
</protein>
<dbReference type="Proteomes" id="UP000265515">
    <property type="component" value="Unassembled WGS sequence"/>
</dbReference>
<comment type="subcellular location">
    <subcellularLocation>
        <location evidence="1">Cell membrane</location>
        <topology evidence="1">Multi-pass membrane protein</topology>
    </subcellularLocation>
</comment>